<protein>
    <submittedName>
        <fullName evidence="2">Uncharacterized protein</fullName>
    </submittedName>
</protein>
<organism evidence="2 3">
    <name type="scientific">Castanea mollissima</name>
    <name type="common">Chinese chestnut</name>
    <dbReference type="NCBI Taxonomy" id="60419"/>
    <lineage>
        <taxon>Eukaryota</taxon>
        <taxon>Viridiplantae</taxon>
        <taxon>Streptophyta</taxon>
        <taxon>Embryophyta</taxon>
        <taxon>Tracheophyta</taxon>
        <taxon>Spermatophyta</taxon>
        <taxon>Magnoliopsida</taxon>
        <taxon>eudicotyledons</taxon>
        <taxon>Gunneridae</taxon>
        <taxon>Pentapetalae</taxon>
        <taxon>rosids</taxon>
        <taxon>fabids</taxon>
        <taxon>Fagales</taxon>
        <taxon>Fagaceae</taxon>
        <taxon>Castanea</taxon>
    </lineage>
</organism>
<proteinExistence type="predicted"/>
<evidence type="ECO:0000313" key="3">
    <source>
        <dbReference type="Proteomes" id="UP000737018"/>
    </source>
</evidence>
<name>A0A8J4VYL8_9ROSI</name>
<dbReference type="SUPFAM" id="SSF48371">
    <property type="entry name" value="ARM repeat"/>
    <property type="match status" value="1"/>
</dbReference>
<evidence type="ECO:0000256" key="1">
    <source>
        <dbReference type="SAM" id="MobiDB-lite"/>
    </source>
</evidence>
<gene>
    <name evidence="2" type="ORF">CMV_000591</name>
</gene>
<feature type="region of interest" description="Disordered" evidence="1">
    <location>
        <begin position="96"/>
        <end position="125"/>
    </location>
</feature>
<comment type="caution">
    <text evidence="2">The sequence shown here is derived from an EMBL/GenBank/DDBJ whole genome shotgun (WGS) entry which is preliminary data.</text>
</comment>
<dbReference type="InterPro" id="IPR011989">
    <property type="entry name" value="ARM-like"/>
</dbReference>
<dbReference type="AlphaFoldDB" id="A0A8J4VYL8"/>
<accession>A0A8J4VYL8</accession>
<feature type="compositionally biased region" description="Acidic residues" evidence="1">
    <location>
        <begin position="100"/>
        <end position="119"/>
    </location>
</feature>
<keyword evidence="3" id="KW-1185">Reference proteome</keyword>
<dbReference type="EMBL" id="JRKL02000034">
    <property type="protein sequence ID" value="KAF3976195.1"/>
    <property type="molecule type" value="Genomic_DNA"/>
</dbReference>
<evidence type="ECO:0000313" key="2">
    <source>
        <dbReference type="EMBL" id="KAF3976195.1"/>
    </source>
</evidence>
<reference evidence="2" key="1">
    <citation type="submission" date="2020-03" db="EMBL/GenBank/DDBJ databases">
        <title>Castanea mollissima Vanexum genome sequencing.</title>
        <authorList>
            <person name="Staton M."/>
        </authorList>
    </citation>
    <scope>NUCLEOTIDE SEQUENCE</scope>
    <source>
        <tissue evidence="2">Leaf</tissue>
    </source>
</reference>
<dbReference type="InterPro" id="IPR016024">
    <property type="entry name" value="ARM-type_fold"/>
</dbReference>
<dbReference type="Gene3D" id="1.25.10.10">
    <property type="entry name" value="Leucine-rich Repeat Variant"/>
    <property type="match status" value="1"/>
</dbReference>
<sequence>MPEMSSYLSDCGCSLLQCLFDSDLVLPNLPCHKFPPGGKELHSTTTCKEHDKKVCCLGLTSLLLLPADELPAEALGRVFKAALDLLVAYKDQVAEAAKEDEAEDDDDGMDGFQTDDEGDGSDKEM</sequence>
<dbReference type="Proteomes" id="UP000737018">
    <property type="component" value="Unassembled WGS sequence"/>
</dbReference>